<dbReference type="AlphaFoldDB" id="A0A161MG69"/>
<feature type="non-terminal residue" evidence="1">
    <location>
        <position position="1"/>
    </location>
</feature>
<proteinExistence type="predicted"/>
<accession>A0A161MG69</accession>
<reference evidence="1" key="2">
    <citation type="journal article" date="2017" name="J. Med. Entomol.">
        <title>Transcriptome Analysis of the Triatoma infestans (Hemiptera: Reduviidae) Integument.</title>
        <authorList>
            <person name="Calderon-Fernandez G.M."/>
            <person name="Moriconi D.E."/>
            <person name="Dulbecco A.B."/>
            <person name="Juarez M.P."/>
        </authorList>
    </citation>
    <scope>NUCLEOTIDE SEQUENCE</scope>
    <source>
        <strain evidence="1">Int1</strain>
        <tissue evidence="1">Integument</tissue>
    </source>
</reference>
<protein>
    <submittedName>
        <fullName evidence="1">Uncharacterized protein</fullName>
    </submittedName>
</protein>
<dbReference type="EMBL" id="GEMB01007696">
    <property type="protein sequence ID" value="JAR95747.1"/>
    <property type="molecule type" value="Transcribed_RNA"/>
</dbReference>
<name>A0A161MG69_TRIIF</name>
<organism evidence="1">
    <name type="scientific">Triatoma infestans</name>
    <name type="common">Assassin bug</name>
    <dbReference type="NCBI Taxonomy" id="30076"/>
    <lineage>
        <taxon>Eukaryota</taxon>
        <taxon>Metazoa</taxon>
        <taxon>Ecdysozoa</taxon>
        <taxon>Arthropoda</taxon>
        <taxon>Hexapoda</taxon>
        <taxon>Insecta</taxon>
        <taxon>Pterygota</taxon>
        <taxon>Neoptera</taxon>
        <taxon>Paraneoptera</taxon>
        <taxon>Hemiptera</taxon>
        <taxon>Heteroptera</taxon>
        <taxon>Panheteroptera</taxon>
        <taxon>Cimicomorpha</taxon>
        <taxon>Reduviidae</taxon>
        <taxon>Triatominae</taxon>
        <taxon>Triatoma</taxon>
    </lineage>
</organism>
<reference evidence="1" key="1">
    <citation type="submission" date="2016-04" db="EMBL/GenBank/DDBJ databases">
        <authorList>
            <person name="Calderon-Fernandez G.M.Sr."/>
        </authorList>
    </citation>
    <scope>NUCLEOTIDE SEQUENCE</scope>
    <source>
        <strain evidence="1">Int1</strain>
        <tissue evidence="1">Integument</tissue>
    </source>
</reference>
<evidence type="ECO:0000313" key="1">
    <source>
        <dbReference type="EMBL" id="JAR95747.1"/>
    </source>
</evidence>
<sequence>VSEEIQFGEVIFALTRYEDLCFTLKIVTLLYA</sequence>